<dbReference type="InterPro" id="IPR036390">
    <property type="entry name" value="WH_DNA-bd_sf"/>
</dbReference>
<keyword evidence="2" id="KW-0238">DNA-binding</keyword>
<dbReference type="PANTHER" id="PTHR33204">
    <property type="entry name" value="TRANSCRIPTIONAL REGULATOR, MARR FAMILY"/>
    <property type="match status" value="1"/>
</dbReference>
<dbReference type="KEGG" id="ssin:G7078_02100"/>
<dbReference type="InterPro" id="IPR002577">
    <property type="entry name" value="HTH_HxlR"/>
</dbReference>
<dbReference type="PANTHER" id="PTHR33204:SF18">
    <property type="entry name" value="TRANSCRIPTIONAL REGULATORY PROTEIN"/>
    <property type="match status" value="1"/>
</dbReference>
<dbReference type="EMBL" id="CP049871">
    <property type="protein sequence ID" value="QIL03256.1"/>
    <property type="molecule type" value="Genomic_DNA"/>
</dbReference>
<keyword evidence="3" id="KW-0804">Transcription</keyword>
<proteinExistence type="predicted"/>
<organism evidence="5 6">
    <name type="scientific">Sphingomonas sinipercae</name>
    <dbReference type="NCBI Taxonomy" id="2714944"/>
    <lineage>
        <taxon>Bacteria</taxon>
        <taxon>Pseudomonadati</taxon>
        <taxon>Pseudomonadota</taxon>
        <taxon>Alphaproteobacteria</taxon>
        <taxon>Sphingomonadales</taxon>
        <taxon>Sphingomonadaceae</taxon>
        <taxon>Sphingomonas</taxon>
    </lineage>
</organism>
<dbReference type="SUPFAM" id="SSF46785">
    <property type="entry name" value="Winged helix' DNA-binding domain"/>
    <property type="match status" value="1"/>
</dbReference>
<evidence type="ECO:0000256" key="1">
    <source>
        <dbReference type="ARBA" id="ARBA00023015"/>
    </source>
</evidence>
<gene>
    <name evidence="5" type="ORF">G7078_02100</name>
</gene>
<dbReference type="PROSITE" id="PS51118">
    <property type="entry name" value="HTH_HXLR"/>
    <property type="match status" value="1"/>
</dbReference>
<evidence type="ECO:0000259" key="4">
    <source>
        <dbReference type="PROSITE" id="PS51118"/>
    </source>
</evidence>
<dbReference type="Pfam" id="PF01638">
    <property type="entry name" value="HxlR"/>
    <property type="match status" value="1"/>
</dbReference>
<accession>A0A6G7ZQS8</accession>
<dbReference type="Proteomes" id="UP000502502">
    <property type="component" value="Chromosome"/>
</dbReference>
<feature type="domain" description="HTH hxlR-type" evidence="4">
    <location>
        <begin position="42"/>
        <end position="139"/>
    </location>
</feature>
<keyword evidence="6" id="KW-1185">Reference proteome</keyword>
<name>A0A6G7ZQS8_9SPHN</name>
<evidence type="ECO:0000313" key="6">
    <source>
        <dbReference type="Proteomes" id="UP000502502"/>
    </source>
</evidence>
<dbReference type="InterPro" id="IPR036388">
    <property type="entry name" value="WH-like_DNA-bd_sf"/>
</dbReference>
<sequence length="186" mass="20247">MSKNCSSPGFCALLVSERETRTVAASSAGTDIAAFREAALSCPIPMAVELIGEKWAFLILRGAFNGLEHFEQFQAGLGIARNILSDRLGKLVAGGIMERTPDPSDKRKVIYALTEKGEDLLPAVLAMRQWGERWACGGEASVVLADNVSGQPIRPICVQAQDGRQLARGDLMWISREEFLKRDRAA</sequence>
<dbReference type="Gene3D" id="1.10.10.10">
    <property type="entry name" value="Winged helix-like DNA-binding domain superfamily/Winged helix DNA-binding domain"/>
    <property type="match status" value="1"/>
</dbReference>
<dbReference type="GO" id="GO:0003677">
    <property type="term" value="F:DNA binding"/>
    <property type="evidence" value="ECO:0007669"/>
    <property type="project" value="UniProtKB-KW"/>
</dbReference>
<evidence type="ECO:0000256" key="2">
    <source>
        <dbReference type="ARBA" id="ARBA00023125"/>
    </source>
</evidence>
<dbReference type="AlphaFoldDB" id="A0A6G7ZQS8"/>
<evidence type="ECO:0000256" key="3">
    <source>
        <dbReference type="ARBA" id="ARBA00023163"/>
    </source>
</evidence>
<evidence type="ECO:0000313" key="5">
    <source>
        <dbReference type="EMBL" id="QIL03256.1"/>
    </source>
</evidence>
<reference evidence="5 6" key="1">
    <citation type="submission" date="2020-03" db="EMBL/GenBank/DDBJ databases">
        <title>Sphingomonas sp. nov., isolated from fish.</title>
        <authorList>
            <person name="Hyun D.-W."/>
            <person name="Bae J.-W."/>
        </authorList>
    </citation>
    <scope>NUCLEOTIDE SEQUENCE [LARGE SCALE GENOMIC DNA]</scope>
    <source>
        <strain evidence="5 6">HDW15C</strain>
    </source>
</reference>
<protein>
    <submittedName>
        <fullName evidence="5">Helix-turn-helix transcriptional regulator</fullName>
    </submittedName>
</protein>
<keyword evidence="1" id="KW-0805">Transcription regulation</keyword>